<feature type="region of interest" description="Disordered" evidence="1">
    <location>
        <begin position="36"/>
        <end position="65"/>
    </location>
</feature>
<comment type="caution">
    <text evidence="2">The sequence shown here is derived from an EMBL/GenBank/DDBJ whole genome shotgun (WGS) entry which is preliminary data.</text>
</comment>
<dbReference type="Proteomes" id="UP000784294">
    <property type="component" value="Unassembled WGS sequence"/>
</dbReference>
<accession>A0A448XRH7</accession>
<reference evidence="2" key="1">
    <citation type="submission" date="2018-11" db="EMBL/GenBank/DDBJ databases">
        <authorList>
            <consortium name="Pathogen Informatics"/>
        </authorList>
    </citation>
    <scope>NUCLEOTIDE SEQUENCE</scope>
</reference>
<sequence length="147" mass="16668">MGKLSDHAIALALTHRRTDAQTQVVWPPFRWQRNRHTDRETEGRRDRGTEVQRDRGMEGGKDERVKDSMLTCRGRGQPLDHLQLATGYYRPPLSPPLFFIRPPATGHRRPTRFQSAGSAVSFSSLARRTGLDLSRDVSARLGHVLLS</sequence>
<dbReference type="AlphaFoldDB" id="A0A448XRH7"/>
<evidence type="ECO:0000313" key="3">
    <source>
        <dbReference type="Proteomes" id="UP000784294"/>
    </source>
</evidence>
<gene>
    <name evidence="2" type="ORF">PXEA_LOCUS36484</name>
</gene>
<dbReference type="EMBL" id="CAAALY010278393">
    <property type="protein sequence ID" value="VEL43044.1"/>
    <property type="molecule type" value="Genomic_DNA"/>
</dbReference>
<name>A0A448XRH7_9PLAT</name>
<keyword evidence="3" id="KW-1185">Reference proteome</keyword>
<organism evidence="2 3">
    <name type="scientific">Protopolystoma xenopodis</name>
    <dbReference type="NCBI Taxonomy" id="117903"/>
    <lineage>
        <taxon>Eukaryota</taxon>
        <taxon>Metazoa</taxon>
        <taxon>Spiralia</taxon>
        <taxon>Lophotrochozoa</taxon>
        <taxon>Platyhelminthes</taxon>
        <taxon>Monogenea</taxon>
        <taxon>Polyopisthocotylea</taxon>
        <taxon>Polystomatidea</taxon>
        <taxon>Polystomatidae</taxon>
        <taxon>Protopolystoma</taxon>
    </lineage>
</organism>
<evidence type="ECO:0000256" key="1">
    <source>
        <dbReference type="SAM" id="MobiDB-lite"/>
    </source>
</evidence>
<proteinExistence type="predicted"/>
<protein>
    <submittedName>
        <fullName evidence="2">Uncharacterized protein</fullName>
    </submittedName>
</protein>
<evidence type="ECO:0000313" key="2">
    <source>
        <dbReference type="EMBL" id="VEL43044.1"/>
    </source>
</evidence>